<sequence length="77" mass="7832">MNRIGLTGLGLLIAMAFSTSSVVADGSFLTPAMLGQDGGGPSGWLEAGWAYSDDGVNGTTHDRGQNEVGVAQIGVDY</sequence>
<protein>
    <submittedName>
        <fullName evidence="1">Uncharacterized protein</fullName>
    </submittedName>
</protein>
<accession>A0A382TFS3</accession>
<gene>
    <name evidence="1" type="ORF">METZ01_LOCUS373092</name>
</gene>
<dbReference type="EMBL" id="UINC01135840">
    <property type="protein sequence ID" value="SVD20238.1"/>
    <property type="molecule type" value="Genomic_DNA"/>
</dbReference>
<proteinExistence type="predicted"/>
<organism evidence="1">
    <name type="scientific">marine metagenome</name>
    <dbReference type="NCBI Taxonomy" id="408172"/>
    <lineage>
        <taxon>unclassified sequences</taxon>
        <taxon>metagenomes</taxon>
        <taxon>ecological metagenomes</taxon>
    </lineage>
</organism>
<feature type="non-terminal residue" evidence="1">
    <location>
        <position position="77"/>
    </location>
</feature>
<evidence type="ECO:0000313" key="1">
    <source>
        <dbReference type="EMBL" id="SVD20238.1"/>
    </source>
</evidence>
<name>A0A382TFS3_9ZZZZ</name>
<reference evidence="1" key="1">
    <citation type="submission" date="2018-05" db="EMBL/GenBank/DDBJ databases">
        <authorList>
            <person name="Lanie J.A."/>
            <person name="Ng W.-L."/>
            <person name="Kazmierczak K.M."/>
            <person name="Andrzejewski T.M."/>
            <person name="Davidsen T.M."/>
            <person name="Wayne K.J."/>
            <person name="Tettelin H."/>
            <person name="Glass J.I."/>
            <person name="Rusch D."/>
            <person name="Podicherti R."/>
            <person name="Tsui H.-C.T."/>
            <person name="Winkler M.E."/>
        </authorList>
    </citation>
    <scope>NUCLEOTIDE SEQUENCE</scope>
</reference>
<dbReference type="AlphaFoldDB" id="A0A382TFS3"/>